<evidence type="ECO:0000313" key="2">
    <source>
        <dbReference type="Proteomes" id="UP000294543"/>
    </source>
</evidence>
<sequence length="200" mass="21254">MTAWGALKIDSSAAAREVLEHTVVASLAYVSERFSASRDRLGIAWFGGDPHGFAGAGDDPAAPLRRMAEIDELLRAEGASPHWHGLANFVWVMDAPTLASVHDAAGAIAALGHVRDVPLCHGVAHGSEADDPADLLRLAAGRASSSGHVGSGEECLALTPREFASSEGERARLARISENRNREIEPLVREALDLLFTRYA</sequence>
<accession>A0A4R4W8X4</accession>
<name>A0A4R4W8X4_9ACTN</name>
<dbReference type="RefSeq" id="WP_132517705.1">
    <property type="nucleotide sequence ID" value="NZ_SMKP01000215.1"/>
</dbReference>
<comment type="caution">
    <text evidence="1">The sequence shown here is derived from an EMBL/GenBank/DDBJ whole genome shotgun (WGS) entry which is preliminary data.</text>
</comment>
<proteinExistence type="predicted"/>
<dbReference type="AlphaFoldDB" id="A0A4R4W8X4"/>
<gene>
    <name evidence="1" type="ORF">E1294_44835</name>
</gene>
<protein>
    <submittedName>
        <fullName evidence="1">Uncharacterized protein</fullName>
    </submittedName>
</protein>
<evidence type="ECO:0000313" key="1">
    <source>
        <dbReference type="EMBL" id="TDD11645.1"/>
    </source>
</evidence>
<keyword evidence="2" id="KW-1185">Reference proteome</keyword>
<dbReference type="Proteomes" id="UP000294543">
    <property type="component" value="Unassembled WGS sequence"/>
</dbReference>
<organism evidence="1 2">
    <name type="scientific">Nonomuraea diastatica</name>
    <dbReference type="NCBI Taxonomy" id="1848329"/>
    <lineage>
        <taxon>Bacteria</taxon>
        <taxon>Bacillati</taxon>
        <taxon>Actinomycetota</taxon>
        <taxon>Actinomycetes</taxon>
        <taxon>Streptosporangiales</taxon>
        <taxon>Streptosporangiaceae</taxon>
        <taxon>Nonomuraea</taxon>
    </lineage>
</organism>
<dbReference type="EMBL" id="SMKP01000215">
    <property type="protein sequence ID" value="TDD11645.1"/>
    <property type="molecule type" value="Genomic_DNA"/>
</dbReference>
<reference evidence="1 2" key="1">
    <citation type="submission" date="2019-03" db="EMBL/GenBank/DDBJ databases">
        <title>Draft genome sequences of novel Actinobacteria.</title>
        <authorList>
            <person name="Sahin N."/>
            <person name="Ay H."/>
            <person name="Saygin H."/>
        </authorList>
    </citation>
    <scope>NUCLEOTIDE SEQUENCE [LARGE SCALE GENOMIC DNA]</scope>
    <source>
        <strain evidence="1 2">KC712</strain>
    </source>
</reference>